<dbReference type="EMBL" id="LR134182">
    <property type="protein sequence ID" value="VEB44894.1"/>
    <property type="molecule type" value="Genomic_DNA"/>
</dbReference>
<evidence type="ECO:0000313" key="2">
    <source>
        <dbReference type="Proteomes" id="UP000275777"/>
    </source>
</evidence>
<organism evidence="1 2">
    <name type="scientific">Chromobacterium violaceum</name>
    <dbReference type="NCBI Taxonomy" id="536"/>
    <lineage>
        <taxon>Bacteria</taxon>
        <taxon>Pseudomonadati</taxon>
        <taxon>Pseudomonadota</taxon>
        <taxon>Betaproteobacteria</taxon>
        <taxon>Neisseriales</taxon>
        <taxon>Chromobacteriaceae</taxon>
        <taxon>Chromobacterium</taxon>
    </lineage>
</organism>
<reference evidence="1 2" key="1">
    <citation type="submission" date="2018-12" db="EMBL/GenBank/DDBJ databases">
        <authorList>
            <consortium name="Pathogen Informatics"/>
        </authorList>
    </citation>
    <scope>NUCLEOTIDE SEQUENCE [LARGE SCALE GENOMIC DNA]</scope>
    <source>
        <strain evidence="1 2">NCTC9695</strain>
    </source>
</reference>
<evidence type="ECO:0000313" key="1">
    <source>
        <dbReference type="EMBL" id="VEB44894.1"/>
    </source>
</evidence>
<accession>A0A3S5DLV0</accession>
<dbReference type="Proteomes" id="UP000275777">
    <property type="component" value="Chromosome"/>
</dbReference>
<name>A0A3S5DLV0_CHRVL</name>
<sequence>MYFGTCIIIAIVVVHRHKSNLIKLMTGQEDKIGNKGDAG</sequence>
<dbReference type="AlphaFoldDB" id="A0A3S5DLV0"/>
<gene>
    <name evidence="1" type="ORF">NCTC9695_05398</name>
</gene>
<proteinExistence type="predicted"/>
<protein>
    <submittedName>
        <fullName evidence="1">Membrane protein</fullName>
    </submittedName>
</protein>